<dbReference type="Pfam" id="PF05368">
    <property type="entry name" value="NmrA"/>
    <property type="match status" value="1"/>
</dbReference>
<protein>
    <submittedName>
        <fullName evidence="2">NmrA family NAD(P)-binding protein</fullName>
    </submittedName>
</protein>
<dbReference type="Gene3D" id="3.40.50.720">
    <property type="entry name" value="NAD(P)-binding Rossmann-like Domain"/>
    <property type="match status" value="1"/>
</dbReference>
<feature type="domain" description="NmrA-like" evidence="1">
    <location>
        <begin position="18"/>
        <end position="233"/>
    </location>
</feature>
<name>A0ABZ0SI01_9MICO</name>
<dbReference type="EMBL" id="CP139368">
    <property type="protein sequence ID" value="WPR88917.1"/>
    <property type="molecule type" value="Genomic_DNA"/>
</dbReference>
<dbReference type="PANTHER" id="PTHR47129:SF1">
    <property type="entry name" value="NMRA-LIKE DOMAIN-CONTAINING PROTEIN"/>
    <property type="match status" value="1"/>
</dbReference>
<evidence type="ECO:0000313" key="2">
    <source>
        <dbReference type="EMBL" id="WPR88917.1"/>
    </source>
</evidence>
<dbReference type="PANTHER" id="PTHR47129">
    <property type="entry name" value="QUINONE OXIDOREDUCTASE 2"/>
    <property type="match status" value="1"/>
</dbReference>
<evidence type="ECO:0000313" key="3">
    <source>
        <dbReference type="Proteomes" id="UP001323798"/>
    </source>
</evidence>
<dbReference type="InterPro" id="IPR008030">
    <property type="entry name" value="NmrA-like"/>
</dbReference>
<dbReference type="Gene3D" id="3.90.25.10">
    <property type="entry name" value="UDP-galactose 4-epimerase, domain 1"/>
    <property type="match status" value="1"/>
</dbReference>
<keyword evidence="3" id="KW-1185">Reference proteome</keyword>
<dbReference type="SUPFAM" id="SSF51735">
    <property type="entry name" value="NAD(P)-binding Rossmann-fold domains"/>
    <property type="match status" value="1"/>
</dbReference>
<accession>A0ABZ0SI01</accession>
<reference evidence="2 3" key="1">
    <citation type="submission" date="2023-11" db="EMBL/GenBank/DDBJ databases">
        <title>Genome sequence of Microbacterium rhizosphaerae KACC 19337.</title>
        <authorList>
            <person name="Choi H."/>
            <person name="Kim S."/>
            <person name="Kim Y."/>
            <person name="Kwon S.-W."/>
            <person name="Heo J."/>
        </authorList>
    </citation>
    <scope>NUCLEOTIDE SEQUENCE [LARGE SCALE GENOMIC DNA]</scope>
    <source>
        <strain evidence="2 3">KACC 19337</strain>
    </source>
</reference>
<dbReference type="InterPro" id="IPR052718">
    <property type="entry name" value="NmrA-type_oxidoreductase"/>
</dbReference>
<dbReference type="Proteomes" id="UP001323798">
    <property type="component" value="Chromosome"/>
</dbReference>
<dbReference type="RefSeq" id="WP_320941634.1">
    <property type="nucleotide sequence ID" value="NZ_BAABEU010000005.1"/>
</dbReference>
<dbReference type="InterPro" id="IPR036291">
    <property type="entry name" value="NAD(P)-bd_dom_sf"/>
</dbReference>
<evidence type="ECO:0000259" key="1">
    <source>
        <dbReference type="Pfam" id="PF05368"/>
    </source>
</evidence>
<sequence length="292" mass="31158">MTTAAESHSGGAASLPSLAVTGVTGTVGRLTAEALADAGVPFRMLARDPVRAPRLPGSAVLQAAYADADAARSALEGVAVLFMVSAAENENRLAEQVTFVDAAAAAGVGHIVYTSFFRAAPDATFIMARDDYATEQRIRETGMTFTFLRDNLYLDFVDGMIGQDDVIRGPAGNGRAAMVARADVARVAARVLQDTDSHADVTYDLTGPEALTMAEVAEVLSSRLGRAISFHNETLPEAYESRKHWKAQQWQYDAWISNYAAIAAGELAGVTDDVQRVTGRQPLSLSQFLESR</sequence>
<organism evidence="2 3">
    <name type="scientific">Microbacterium rhizosphaerae</name>
    <dbReference type="NCBI Taxonomy" id="1678237"/>
    <lineage>
        <taxon>Bacteria</taxon>
        <taxon>Bacillati</taxon>
        <taxon>Actinomycetota</taxon>
        <taxon>Actinomycetes</taxon>
        <taxon>Micrococcales</taxon>
        <taxon>Microbacteriaceae</taxon>
        <taxon>Microbacterium</taxon>
    </lineage>
</organism>
<proteinExistence type="predicted"/>
<gene>
    <name evidence="2" type="ORF">SM116_14275</name>
</gene>